<dbReference type="GO" id="GO:0006581">
    <property type="term" value="P:acetylcholine catabolic process"/>
    <property type="evidence" value="ECO:0007669"/>
    <property type="project" value="TreeGrafter"/>
</dbReference>
<dbReference type="ESTHER" id="oncvo-a0a044rev2">
    <property type="family name" value="ACHE"/>
</dbReference>
<dbReference type="InterPro" id="IPR002018">
    <property type="entry name" value="CarbesteraseB"/>
</dbReference>
<feature type="domain" description="Carboxylesterase type B" evidence="5">
    <location>
        <begin position="64"/>
        <end position="250"/>
    </location>
</feature>
<dbReference type="AlphaFoldDB" id="A0A183HA87"/>
<dbReference type="SUPFAM" id="SSF53474">
    <property type="entry name" value="alpha/beta-Hydrolases"/>
    <property type="match status" value="1"/>
</dbReference>
<name>A0A183HA87_9BILA</name>
<evidence type="ECO:0000256" key="1">
    <source>
        <dbReference type="ARBA" id="ARBA00005964"/>
    </source>
</evidence>
<dbReference type="PRINTS" id="PR00878">
    <property type="entry name" value="CHOLNESTRASE"/>
</dbReference>
<evidence type="ECO:0000259" key="5">
    <source>
        <dbReference type="Pfam" id="PF00135"/>
    </source>
</evidence>
<dbReference type="InterPro" id="IPR000997">
    <property type="entry name" value="Cholinesterase"/>
</dbReference>
<dbReference type="InterPro" id="IPR029058">
    <property type="entry name" value="AB_hydrolase_fold"/>
</dbReference>
<sequence>KDCLSVLVRKKYGPKICWILGHTAGDDLLGCGRAMMHPYFATFHLFLFTTIKTISAFTISHQDGPVVHTKLGIIRGLQQKIDNTFVNAYLGIPFAQPPINNRRFALPEMIQSWQGELNAQKLARTCYITPDSQFPQFPGAEMWNPPNVYDEDCLALNMWVPEKHDGKVMVWIFGGGFYSGSPSLDLYDGRMLASRQETIVVNINYRLGPFGFLYLGSKSSIPGNMGLMDQQLALRWIYENIDSFGGDPNK</sequence>
<gene>
    <name evidence="6" type="ORF">OFLC_LOCUS4399</name>
</gene>
<dbReference type="GO" id="GO:0019695">
    <property type="term" value="P:choline metabolic process"/>
    <property type="evidence" value="ECO:0007669"/>
    <property type="project" value="TreeGrafter"/>
</dbReference>
<dbReference type="PANTHER" id="PTHR43918">
    <property type="entry name" value="ACETYLCHOLINESTERASE"/>
    <property type="match status" value="1"/>
</dbReference>
<dbReference type="WBParaSite" id="OFLC_0000439801-mRNA-1">
    <property type="protein sequence ID" value="OFLC_0000439801-mRNA-1"/>
    <property type="gene ID" value="OFLC_0000439801"/>
</dbReference>
<dbReference type="Gene3D" id="3.40.50.1820">
    <property type="entry name" value="alpha/beta hydrolase"/>
    <property type="match status" value="1"/>
</dbReference>
<dbReference type="PANTHER" id="PTHR43918:SF15">
    <property type="entry name" value="CARBOXYLIC ESTER HYDROLASE"/>
    <property type="match status" value="1"/>
</dbReference>
<dbReference type="Proteomes" id="UP000267606">
    <property type="component" value="Unassembled WGS sequence"/>
</dbReference>
<dbReference type="GO" id="GO:0003990">
    <property type="term" value="F:acetylcholinesterase activity"/>
    <property type="evidence" value="ECO:0007669"/>
    <property type="project" value="TreeGrafter"/>
</dbReference>
<protein>
    <submittedName>
        <fullName evidence="8">Acetylcholinesterase</fullName>
    </submittedName>
</protein>
<accession>A0A183HA87</accession>
<evidence type="ECO:0000313" key="7">
    <source>
        <dbReference type="Proteomes" id="UP000267606"/>
    </source>
</evidence>
<proteinExistence type="inferred from homology"/>
<keyword evidence="2" id="KW-0719">Serine esterase</keyword>
<keyword evidence="7" id="KW-1185">Reference proteome</keyword>
<evidence type="ECO:0000256" key="2">
    <source>
        <dbReference type="ARBA" id="ARBA00022487"/>
    </source>
</evidence>
<evidence type="ECO:0000256" key="4">
    <source>
        <dbReference type="ARBA" id="ARBA00023157"/>
    </source>
</evidence>
<dbReference type="STRING" id="387005.A0A183HA87"/>
<keyword evidence="3" id="KW-0378">Hydrolase</keyword>
<dbReference type="EMBL" id="UZAJ01003320">
    <property type="protein sequence ID" value="VDO39881.1"/>
    <property type="molecule type" value="Genomic_DNA"/>
</dbReference>
<evidence type="ECO:0000256" key="3">
    <source>
        <dbReference type="ARBA" id="ARBA00022801"/>
    </source>
</evidence>
<dbReference type="Pfam" id="PF00135">
    <property type="entry name" value="COesterase"/>
    <property type="match status" value="1"/>
</dbReference>
<dbReference type="InterPro" id="IPR050654">
    <property type="entry name" value="AChE-related_enzymes"/>
</dbReference>
<organism evidence="8">
    <name type="scientific">Onchocerca flexuosa</name>
    <dbReference type="NCBI Taxonomy" id="387005"/>
    <lineage>
        <taxon>Eukaryota</taxon>
        <taxon>Metazoa</taxon>
        <taxon>Ecdysozoa</taxon>
        <taxon>Nematoda</taxon>
        <taxon>Chromadorea</taxon>
        <taxon>Rhabditida</taxon>
        <taxon>Spirurina</taxon>
        <taxon>Spiruromorpha</taxon>
        <taxon>Filarioidea</taxon>
        <taxon>Onchocercidae</taxon>
        <taxon>Onchocerca</taxon>
    </lineage>
</organism>
<dbReference type="GO" id="GO:0005886">
    <property type="term" value="C:plasma membrane"/>
    <property type="evidence" value="ECO:0007669"/>
    <property type="project" value="TreeGrafter"/>
</dbReference>
<evidence type="ECO:0000313" key="8">
    <source>
        <dbReference type="WBParaSite" id="OFLC_0000439801-mRNA-1"/>
    </source>
</evidence>
<keyword evidence="4" id="KW-1015">Disulfide bond</keyword>
<comment type="similarity">
    <text evidence="1">Belongs to the type-B carboxylesterase/lipase family.</text>
</comment>
<reference evidence="6 7" key="2">
    <citation type="submission" date="2018-11" db="EMBL/GenBank/DDBJ databases">
        <authorList>
            <consortium name="Pathogen Informatics"/>
        </authorList>
    </citation>
    <scope>NUCLEOTIDE SEQUENCE [LARGE SCALE GENOMIC DNA]</scope>
</reference>
<reference evidence="8" key="1">
    <citation type="submission" date="2016-06" db="UniProtKB">
        <authorList>
            <consortium name="WormBaseParasite"/>
        </authorList>
    </citation>
    <scope>IDENTIFICATION</scope>
</reference>
<evidence type="ECO:0000313" key="6">
    <source>
        <dbReference type="EMBL" id="VDO39881.1"/>
    </source>
</evidence>
<dbReference type="GO" id="GO:0005615">
    <property type="term" value="C:extracellular space"/>
    <property type="evidence" value="ECO:0007669"/>
    <property type="project" value="TreeGrafter"/>
</dbReference>